<accession>A6I1Q0</accession>
<dbReference type="Proteomes" id="UP000234681">
    <property type="component" value="Chromosome 8"/>
</dbReference>
<name>A6I1Q0_RAT</name>
<sequence>MLTTWKPSFFDQVGSGILMCTPMSGIPVFCLPEACYQLLLDYSTKKFYPRHFKSMPSASSCSTRTPSRSKQHLSLPELPQALPGSLPPSVHFPSCSCDPGTAQDDGAQPTLSS</sequence>
<keyword evidence="2" id="KW-0675">Receptor</keyword>
<reference evidence="2" key="1">
    <citation type="journal article" date="2005" name="Genome Res.">
        <title>Gene and alternative splicing annotation with AIR.</title>
        <authorList>
            <person name="Florea L."/>
            <person name="Di Francesco V."/>
            <person name="Miller J."/>
            <person name="Turner R."/>
            <person name="Yao A."/>
            <person name="Harris M."/>
            <person name="Walenz B."/>
            <person name="Mobarry C."/>
            <person name="Merkulov G.V."/>
            <person name="Charlab R."/>
            <person name="Dew I."/>
            <person name="Deng Z."/>
            <person name="Istrail S."/>
            <person name="Li P."/>
            <person name="Sutton G."/>
        </authorList>
    </citation>
    <scope>NUCLEOTIDE SEQUENCE</scope>
    <source>
        <strain evidence="2">BN</strain>
    </source>
</reference>
<dbReference type="EMBL" id="CH473954">
    <property type="protein sequence ID" value="EDL77677.1"/>
    <property type="molecule type" value="Genomic_DNA"/>
</dbReference>
<gene>
    <name evidence="2" type="primary">Irak1bp1_predicted</name>
    <name evidence="2" type="ORF">rCG_25941</name>
</gene>
<organism evidence="2">
    <name type="scientific">Rattus norvegicus</name>
    <name type="common">Rat</name>
    <dbReference type="NCBI Taxonomy" id="10116"/>
    <lineage>
        <taxon>Eukaryota</taxon>
        <taxon>Metazoa</taxon>
        <taxon>Chordata</taxon>
        <taxon>Craniata</taxon>
        <taxon>Vertebrata</taxon>
        <taxon>Euteleostomi</taxon>
        <taxon>Mammalia</taxon>
        <taxon>Eutheria</taxon>
        <taxon>Euarchontoglires</taxon>
        <taxon>Glires</taxon>
        <taxon>Rodentia</taxon>
        <taxon>Myomorpha</taxon>
        <taxon>Muroidea</taxon>
        <taxon>Muridae</taxon>
        <taxon>Murinae</taxon>
        <taxon>Rattus</taxon>
    </lineage>
</organism>
<dbReference type="GO" id="GO:0016301">
    <property type="term" value="F:kinase activity"/>
    <property type="evidence" value="ECO:0007669"/>
    <property type="project" value="UniProtKB-KW"/>
</dbReference>
<feature type="compositionally biased region" description="Polar residues" evidence="1">
    <location>
        <begin position="56"/>
        <end position="68"/>
    </location>
</feature>
<reference evidence="2" key="2">
    <citation type="submission" date="2005-09" db="EMBL/GenBank/DDBJ databases">
        <authorList>
            <person name="Mural R.J."/>
            <person name="Li P.W."/>
            <person name="Adams M.D."/>
            <person name="Amanatides P.G."/>
            <person name="Baden-Tillson H."/>
            <person name="Barnstead M."/>
            <person name="Chin S.H."/>
            <person name="Dew I."/>
            <person name="Evans C.A."/>
            <person name="Ferriera S."/>
            <person name="Flanigan M."/>
            <person name="Fosler C."/>
            <person name="Glodek A."/>
            <person name="Gu Z."/>
            <person name="Holt R.A."/>
            <person name="Jennings D."/>
            <person name="Kraft C.L."/>
            <person name="Lu F."/>
            <person name="Nguyen T."/>
            <person name="Nusskern D.R."/>
            <person name="Pfannkoch C.M."/>
            <person name="Sitter C."/>
            <person name="Sutton G.G."/>
            <person name="Venter J.C."/>
            <person name="Wang Z."/>
            <person name="Woodage T."/>
            <person name="Zheng X.H."/>
            <person name="Zhong F."/>
        </authorList>
    </citation>
    <scope>NUCLEOTIDE SEQUENCE</scope>
    <source>
        <strain evidence="2">BN</strain>
    </source>
</reference>
<evidence type="ECO:0000313" key="2">
    <source>
        <dbReference type="EMBL" id="EDL77677.1"/>
    </source>
</evidence>
<dbReference type="AlphaFoldDB" id="A6I1Q0"/>
<feature type="region of interest" description="Disordered" evidence="1">
    <location>
        <begin position="54"/>
        <end position="113"/>
    </location>
</feature>
<proteinExistence type="predicted"/>
<keyword evidence="2" id="KW-0808">Transferase</keyword>
<protein>
    <submittedName>
        <fullName evidence="2">Interleukin-1 receptor-associated kinase 1 binding protein 1 (Predicted), isoform CRA_a</fullName>
    </submittedName>
</protein>
<evidence type="ECO:0000256" key="1">
    <source>
        <dbReference type="SAM" id="MobiDB-lite"/>
    </source>
</evidence>
<keyword evidence="2" id="KW-0418">Kinase</keyword>